<evidence type="ECO:0000313" key="7">
    <source>
        <dbReference type="Proteomes" id="UP001651158"/>
    </source>
</evidence>
<dbReference type="Pfam" id="PF00061">
    <property type="entry name" value="Lipocalin"/>
    <property type="match status" value="1"/>
</dbReference>
<evidence type="ECO:0000259" key="5">
    <source>
        <dbReference type="PROSITE" id="PS00214"/>
    </source>
</evidence>
<evidence type="ECO:0000256" key="2">
    <source>
        <dbReference type="ARBA" id="ARBA00023121"/>
    </source>
</evidence>
<dbReference type="PRINTS" id="PR00178">
    <property type="entry name" value="FATTYACIDBP"/>
</dbReference>
<dbReference type="EMBL" id="JAKROA010000009">
    <property type="protein sequence ID" value="KAL5105102.1"/>
    <property type="molecule type" value="Genomic_DNA"/>
</dbReference>
<evidence type="ECO:0000256" key="1">
    <source>
        <dbReference type="ARBA" id="ARBA00008390"/>
    </source>
</evidence>
<feature type="region of interest" description="Disordered" evidence="4">
    <location>
        <begin position="237"/>
        <end position="264"/>
    </location>
</feature>
<dbReference type="CDD" id="cd00742">
    <property type="entry name" value="FABP"/>
    <property type="match status" value="1"/>
</dbReference>
<sequence>MEPFIGTWKMEKSEGFDKIMERLGVDYFTRKMGNLMKPNLIISDLGDGRYNMRSESKFKTSEISFRLGEQFKEVTPDSREVMSVLTVEDGVLKQEQVGKDKTTYIDRVVEGNELKAIVKADELVCVRTYSRGIMPFDIFFYGGEKCDAQPPRQQHLAPFTVQRLFPLPSPPLCFTRFCAHFHSVCFNKQCLTSIATFHRYSSIIQSLACMLPVQLIQLTNVSTDSVTKWRDLTSSDNYNQRRGGSVSGEENRRCPASRSDNESQ</sequence>
<accession>A0ABR4Q640</accession>
<proteinExistence type="inferred from homology"/>
<gene>
    <name evidence="6" type="ORF">TcWFU_001522</name>
</gene>
<evidence type="ECO:0000313" key="6">
    <source>
        <dbReference type="EMBL" id="KAL5105102.1"/>
    </source>
</evidence>
<protein>
    <recommendedName>
        <fullName evidence="5">Cytosolic fatty-acid binding proteins domain-containing protein</fullName>
    </recommendedName>
</protein>
<keyword evidence="7" id="KW-1185">Reference proteome</keyword>
<dbReference type="Proteomes" id="UP001651158">
    <property type="component" value="Unassembled WGS sequence"/>
</dbReference>
<dbReference type="InterPro" id="IPR000566">
    <property type="entry name" value="Lipocln_cytosolic_FA-bd_dom"/>
</dbReference>
<feature type="domain" description="Cytosolic fatty-acid binding proteins" evidence="5">
    <location>
        <begin position="6"/>
        <end position="23"/>
    </location>
</feature>
<keyword evidence="3" id="KW-0813">Transport</keyword>
<evidence type="ECO:0000256" key="4">
    <source>
        <dbReference type="SAM" id="MobiDB-lite"/>
    </source>
</evidence>
<dbReference type="PANTHER" id="PTHR11955">
    <property type="entry name" value="FATTY ACID BINDING PROTEIN"/>
    <property type="match status" value="1"/>
</dbReference>
<dbReference type="InterPro" id="IPR012674">
    <property type="entry name" value="Calycin"/>
</dbReference>
<evidence type="ECO:0000256" key="3">
    <source>
        <dbReference type="RuleBase" id="RU003696"/>
    </source>
</evidence>
<keyword evidence="2" id="KW-0446">Lipid-binding</keyword>
<name>A0ABR4Q640_9CEST</name>
<reference evidence="6 7" key="1">
    <citation type="journal article" date="2022" name="Front. Cell. Infect. Microbiol.">
        <title>The Genomes of Two Strains of Taenia crassiceps the Animal Model for the Study of Human Cysticercosis.</title>
        <authorList>
            <person name="Bobes R.J."/>
            <person name="Estrada K."/>
            <person name="Rios-Valencia D.G."/>
            <person name="Calderon-Gallegos A."/>
            <person name="de la Torre P."/>
            <person name="Carrero J.C."/>
            <person name="Sanchez-Flores A."/>
            <person name="Laclette J.P."/>
        </authorList>
    </citation>
    <scope>NUCLEOTIDE SEQUENCE [LARGE SCALE GENOMIC DNA]</scope>
    <source>
        <strain evidence="6">WFUcys</strain>
    </source>
</reference>
<feature type="compositionally biased region" description="Basic and acidic residues" evidence="4">
    <location>
        <begin position="249"/>
        <end position="264"/>
    </location>
</feature>
<dbReference type="InterPro" id="IPR000463">
    <property type="entry name" value="Fatty_acid-bd"/>
</dbReference>
<comment type="caution">
    <text evidence="6">The sequence shown here is derived from an EMBL/GenBank/DDBJ whole genome shotgun (WGS) entry which is preliminary data.</text>
</comment>
<organism evidence="6 7">
    <name type="scientific">Taenia crassiceps</name>
    <dbReference type="NCBI Taxonomy" id="6207"/>
    <lineage>
        <taxon>Eukaryota</taxon>
        <taxon>Metazoa</taxon>
        <taxon>Spiralia</taxon>
        <taxon>Lophotrochozoa</taxon>
        <taxon>Platyhelminthes</taxon>
        <taxon>Cestoda</taxon>
        <taxon>Eucestoda</taxon>
        <taxon>Cyclophyllidea</taxon>
        <taxon>Taeniidae</taxon>
        <taxon>Taenia</taxon>
    </lineage>
</organism>
<dbReference type="InterPro" id="IPR031259">
    <property type="entry name" value="ILBP"/>
</dbReference>
<dbReference type="SUPFAM" id="SSF50814">
    <property type="entry name" value="Lipocalins"/>
    <property type="match status" value="1"/>
</dbReference>
<dbReference type="Gene3D" id="2.40.128.20">
    <property type="match status" value="1"/>
</dbReference>
<comment type="similarity">
    <text evidence="1 3">Belongs to the calycin superfamily. Fatty-acid binding protein (FABP) family.</text>
</comment>
<dbReference type="PROSITE" id="PS00214">
    <property type="entry name" value="FABP"/>
    <property type="match status" value="1"/>
</dbReference>